<sequence>MHFFLSGDSNPYTPNSNAQPSISPPAFSPLTPLIPTNEKSSSPLPSMSPETQELFDILIEDEKNNNIIEETDLSKHENAPEYSESDDSVRDPNFIIPNRVINIEDSETSCSSFGDNQDKNENSTSIKDPSNNNEIILGTHLDNTITNEELTTPISLITADEEINEVKENVRSDLGTVRPKRGRKRVNSQLRSERKYNKYNNLEYTTTKNKKVKPKVFIDYKCTCLKNCASLITVEKRKEEFENFVGLGSYNAQLLYIGSCIKEQNKKRSYTMTDVPAEKKKPKQFHRIYSITGVNVCRDMFLNTFHITTQRVTVSLKKLRHGGPIKDGRGVNRGGMNKLSDENYSFIVETINKLPKYESHYRREINNGALYLQPGMTLAKIYDIYRQEYAEKYGEERKCASLESVKKIFYSKYNLKCKTLKKDTCNKCDMFAVKIQNAKSLEEKEQAKAEKIQHIQRAENLRNQMNCDFKEAQNLPNVECLTFDLEKTLPLPRIPTNVAFYKRQLWFYNSGIHSASDDTGHCYVWVEGEAGRGAQEVGSCLKKYIEVKLSPTVENLILWSDSCGGQNRNIKIVLMMKAILNSHQTLRTISFRFLESGHTFLPNDTDFSKIETALKHHQRVYTAEEYINIIKNSKKRKPLQVYKMQKTDFYSTEKLEKNIMNRKKFNDKSKVNWLHTKEIKIEKDKMFSIFMRSALEEDYKELNIEKKIKGETRQINQNYFCLLWPDGKPIAPPKLSDLQSMYQYIPDDCLQFYKTLTSSEDIIDDVDGFGGEPDFDVQVDNIPDDDIELTEQYD</sequence>
<evidence type="ECO:0000313" key="1">
    <source>
        <dbReference type="EMBL" id="KAJ0179569.1"/>
    </source>
</evidence>
<keyword evidence="2" id="KW-1185">Reference proteome</keyword>
<dbReference type="Proteomes" id="UP000824533">
    <property type="component" value="Linkage Group LG08"/>
</dbReference>
<proteinExistence type="predicted"/>
<evidence type="ECO:0000313" key="2">
    <source>
        <dbReference type="Proteomes" id="UP000824533"/>
    </source>
</evidence>
<dbReference type="EMBL" id="CM034394">
    <property type="protein sequence ID" value="KAJ0179569.1"/>
    <property type="molecule type" value="Genomic_DNA"/>
</dbReference>
<protein>
    <submittedName>
        <fullName evidence="1">Uncharacterized protein</fullName>
    </submittedName>
</protein>
<organism evidence="1 2">
    <name type="scientific">Dendrolimus kikuchii</name>
    <dbReference type="NCBI Taxonomy" id="765133"/>
    <lineage>
        <taxon>Eukaryota</taxon>
        <taxon>Metazoa</taxon>
        <taxon>Ecdysozoa</taxon>
        <taxon>Arthropoda</taxon>
        <taxon>Hexapoda</taxon>
        <taxon>Insecta</taxon>
        <taxon>Pterygota</taxon>
        <taxon>Neoptera</taxon>
        <taxon>Endopterygota</taxon>
        <taxon>Lepidoptera</taxon>
        <taxon>Glossata</taxon>
        <taxon>Ditrysia</taxon>
        <taxon>Bombycoidea</taxon>
        <taxon>Lasiocampidae</taxon>
        <taxon>Dendrolimus</taxon>
    </lineage>
</organism>
<accession>A0ACC1D6I4</accession>
<comment type="caution">
    <text evidence="1">The sequence shown here is derived from an EMBL/GenBank/DDBJ whole genome shotgun (WGS) entry which is preliminary data.</text>
</comment>
<name>A0ACC1D6I4_9NEOP</name>
<reference evidence="1 2" key="1">
    <citation type="journal article" date="2021" name="Front. Genet.">
        <title>Chromosome-Level Genome Assembly Reveals Significant Gene Expansion in the Toll and IMD Signaling Pathways of Dendrolimus kikuchii.</title>
        <authorList>
            <person name="Zhou J."/>
            <person name="Wu P."/>
            <person name="Xiong Z."/>
            <person name="Liu N."/>
            <person name="Zhao N."/>
            <person name="Ji M."/>
            <person name="Qiu Y."/>
            <person name="Yang B."/>
        </authorList>
    </citation>
    <scope>NUCLEOTIDE SEQUENCE [LARGE SCALE GENOMIC DNA]</scope>
    <source>
        <strain evidence="1">Ann1</strain>
    </source>
</reference>
<gene>
    <name evidence="1" type="ORF">K1T71_005281</name>
</gene>